<evidence type="ECO:0000259" key="13">
    <source>
        <dbReference type="PROSITE" id="PS51230"/>
    </source>
</evidence>
<protein>
    <recommendedName>
        <fullName evidence="16">Microtubule-associated protein RP/EB family member 1</fullName>
    </recommendedName>
</protein>
<dbReference type="RefSeq" id="XP_007514703.1">
    <property type="nucleotide sequence ID" value="XM_007514641.1"/>
</dbReference>
<dbReference type="InterPro" id="IPR004953">
    <property type="entry name" value="EB1_C"/>
</dbReference>
<feature type="compositionally biased region" description="Low complexity" evidence="11">
    <location>
        <begin position="183"/>
        <end position="208"/>
    </location>
</feature>
<keyword evidence="2" id="KW-0963">Cytoplasm</keyword>
<evidence type="ECO:0000313" key="14">
    <source>
        <dbReference type="EMBL" id="CCO14943.1"/>
    </source>
</evidence>
<dbReference type="InterPro" id="IPR001715">
    <property type="entry name" value="CH_dom"/>
</dbReference>
<dbReference type="FunFam" id="1.10.418.10:FF:000028">
    <property type="entry name" value="RP/EB family microtubule-associated protein"/>
    <property type="match status" value="1"/>
</dbReference>
<dbReference type="SUPFAM" id="SSF47576">
    <property type="entry name" value="Calponin-homology domain, CH-domain"/>
    <property type="match status" value="1"/>
</dbReference>
<evidence type="ECO:0000256" key="9">
    <source>
        <dbReference type="PROSITE-ProRule" id="PRU00576"/>
    </source>
</evidence>
<keyword evidence="4 9" id="KW-0493">Microtubule</keyword>
<dbReference type="GO" id="GO:0005874">
    <property type="term" value="C:microtubule"/>
    <property type="evidence" value="ECO:0007669"/>
    <property type="project" value="UniProtKB-KW"/>
</dbReference>
<keyword evidence="6" id="KW-0206">Cytoskeleton</keyword>
<organism evidence="14 15">
    <name type="scientific">Bathycoccus prasinos</name>
    <dbReference type="NCBI Taxonomy" id="41875"/>
    <lineage>
        <taxon>Eukaryota</taxon>
        <taxon>Viridiplantae</taxon>
        <taxon>Chlorophyta</taxon>
        <taxon>Mamiellophyceae</taxon>
        <taxon>Mamiellales</taxon>
        <taxon>Bathycoccaceae</taxon>
        <taxon>Bathycoccus</taxon>
    </lineage>
</organism>
<dbReference type="Gene3D" id="1.20.5.1430">
    <property type="match status" value="1"/>
</dbReference>
<dbReference type="GO" id="GO:0008017">
    <property type="term" value="F:microtubule binding"/>
    <property type="evidence" value="ECO:0007669"/>
    <property type="project" value="InterPro"/>
</dbReference>
<dbReference type="STRING" id="41875.K8F0C2"/>
<evidence type="ECO:0000256" key="2">
    <source>
        <dbReference type="ARBA" id="ARBA00022490"/>
    </source>
</evidence>
<evidence type="ECO:0000256" key="7">
    <source>
        <dbReference type="ARBA" id="ARBA00023306"/>
    </source>
</evidence>
<dbReference type="eggNOG" id="KOG3000">
    <property type="taxonomic scope" value="Eukaryota"/>
</dbReference>
<evidence type="ECO:0000256" key="4">
    <source>
        <dbReference type="ARBA" id="ARBA00022701"/>
    </source>
</evidence>
<dbReference type="InterPro" id="IPR036872">
    <property type="entry name" value="CH_dom_sf"/>
</dbReference>
<name>K8F0C2_9CHLO</name>
<feature type="region of interest" description="Disordered" evidence="11">
    <location>
        <begin position="302"/>
        <end position="353"/>
    </location>
</feature>
<feature type="domain" description="EB1 C-terminal" evidence="13">
    <location>
        <begin position="212"/>
        <end position="282"/>
    </location>
</feature>
<evidence type="ECO:0000256" key="1">
    <source>
        <dbReference type="ARBA" id="ARBA00010729"/>
    </source>
</evidence>
<evidence type="ECO:0000256" key="5">
    <source>
        <dbReference type="ARBA" id="ARBA00022776"/>
    </source>
</evidence>
<dbReference type="SUPFAM" id="SSF140612">
    <property type="entry name" value="EB1 dimerisation domain-like"/>
    <property type="match status" value="1"/>
</dbReference>
<evidence type="ECO:0000259" key="12">
    <source>
        <dbReference type="PROSITE" id="PS50021"/>
    </source>
</evidence>
<feature type="domain" description="Calponin-homology (CH)" evidence="12">
    <location>
        <begin position="12"/>
        <end position="114"/>
    </location>
</feature>
<dbReference type="AlphaFoldDB" id="K8F0C2"/>
<evidence type="ECO:0000256" key="3">
    <source>
        <dbReference type="ARBA" id="ARBA00022618"/>
    </source>
</evidence>
<dbReference type="Proteomes" id="UP000198341">
    <property type="component" value="Chromosome 2"/>
</dbReference>
<feature type="compositionally biased region" description="Low complexity" evidence="11">
    <location>
        <begin position="145"/>
        <end position="157"/>
    </location>
</feature>
<evidence type="ECO:0000256" key="6">
    <source>
        <dbReference type="ARBA" id="ARBA00023212"/>
    </source>
</evidence>
<dbReference type="PROSITE" id="PS50021">
    <property type="entry name" value="CH"/>
    <property type="match status" value="1"/>
</dbReference>
<feature type="coiled-coil region" evidence="10">
    <location>
        <begin position="220"/>
        <end position="247"/>
    </location>
</feature>
<comment type="subcellular location">
    <subcellularLocation>
        <location evidence="8">Cytoplasm</location>
        <location evidence="8">Cytoskeleton</location>
        <location evidence="8">Phragmoplast</location>
    </subcellularLocation>
</comment>
<dbReference type="GO" id="GO:0051301">
    <property type="term" value="P:cell division"/>
    <property type="evidence" value="ECO:0007669"/>
    <property type="project" value="UniProtKB-KW"/>
</dbReference>
<evidence type="ECO:0000313" key="15">
    <source>
        <dbReference type="Proteomes" id="UP000198341"/>
    </source>
</evidence>
<dbReference type="Pfam" id="PF00307">
    <property type="entry name" value="CH"/>
    <property type="match status" value="1"/>
</dbReference>
<gene>
    <name evidence="14" type="ORF">Bathy02g00690</name>
</gene>
<dbReference type="GO" id="GO:0009524">
    <property type="term" value="C:phragmoplast"/>
    <property type="evidence" value="ECO:0007669"/>
    <property type="project" value="UniProtKB-SubCell"/>
</dbReference>
<evidence type="ECO:0000256" key="8">
    <source>
        <dbReference type="ARBA" id="ARBA00060413"/>
    </source>
</evidence>
<keyword evidence="3" id="KW-0132">Cell division</keyword>
<keyword evidence="10" id="KW-0175">Coiled coil</keyword>
<sequence>MSGIGMMDPAFFVGRNELVLWVNTLLRMKIQKVEQCASGAIYCQIMDAAHPNIVPMHKVSFQARAEHEYVQNYKVLQTVFDKLKIAKNIEVEKLCKARPLDNLEFLQWMKRYFDVTVGEATDGYDPVQRRMASKGGGGGGQNMNSISSTSSGSIAAGSKKHQTTTAKRQPQTRDIDSTLFASTTTTTKHSNQNNNDALAHTNNNNNRKNNNAEVAAAAATAAMREDLASLRLEVEKAEREREFYFEKLQDIEFICQRPEFENEVLAKCIEKILYFTEGKPSVEDIILECGGKPIVNLAAKKSATPRRQGGSVARVGDENAAPVTATTTTASKAKTLPTPSPTSLTSPLSAMNTPPPMFDVNVAAKLSAMKISTNKSSK</sequence>
<dbReference type="Pfam" id="PF03271">
    <property type="entry name" value="EB1"/>
    <property type="match status" value="1"/>
</dbReference>
<dbReference type="OrthoDB" id="2119228at2759"/>
<feature type="region of interest" description="Disordered" evidence="11">
    <location>
        <begin position="127"/>
        <end position="208"/>
    </location>
</feature>
<reference evidence="14 15" key="1">
    <citation type="submission" date="2011-10" db="EMBL/GenBank/DDBJ databases">
        <authorList>
            <person name="Genoscope - CEA"/>
        </authorList>
    </citation>
    <scope>NUCLEOTIDE SEQUENCE [LARGE SCALE GENOMIC DNA]</scope>
    <source>
        <strain evidence="14 15">RCC 1105</strain>
    </source>
</reference>
<comment type="similarity">
    <text evidence="1">Belongs to the MAPRE family.</text>
</comment>
<dbReference type="GeneID" id="19017183"/>
<dbReference type="KEGG" id="bpg:Bathy02g00690"/>
<proteinExistence type="inferred from homology"/>
<evidence type="ECO:0000256" key="10">
    <source>
        <dbReference type="SAM" id="Coils"/>
    </source>
</evidence>
<evidence type="ECO:0000256" key="11">
    <source>
        <dbReference type="SAM" id="MobiDB-lite"/>
    </source>
</evidence>
<keyword evidence="5" id="KW-0498">Mitosis</keyword>
<dbReference type="InterPro" id="IPR036133">
    <property type="entry name" value="EB1_C_sf"/>
</dbReference>
<dbReference type="PANTHER" id="PTHR10623">
    <property type="entry name" value="MICROTUBULE-ASSOCIATED PROTEIN RP/EB FAMILY MEMBER"/>
    <property type="match status" value="1"/>
</dbReference>
<dbReference type="InterPro" id="IPR027328">
    <property type="entry name" value="MAPRE"/>
</dbReference>
<dbReference type="GO" id="GO:0009652">
    <property type="term" value="P:thigmotropism"/>
    <property type="evidence" value="ECO:0007669"/>
    <property type="project" value="UniProtKB-ARBA"/>
</dbReference>
<accession>K8F0C2</accession>
<dbReference type="Gene3D" id="1.10.418.10">
    <property type="entry name" value="Calponin-like domain"/>
    <property type="match status" value="1"/>
</dbReference>
<evidence type="ECO:0008006" key="16">
    <source>
        <dbReference type="Google" id="ProtNLM"/>
    </source>
</evidence>
<keyword evidence="15" id="KW-1185">Reference proteome</keyword>
<keyword evidence="7" id="KW-0131">Cell cycle</keyword>
<dbReference type="PROSITE" id="PS51230">
    <property type="entry name" value="EB1_C"/>
    <property type="match status" value="1"/>
</dbReference>
<feature type="compositionally biased region" description="Low complexity" evidence="11">
    <location>
        <begin position="320"/>
        <end position="349"/>
    </location>
</feature>
<dbReference type="EMBL" id="FO082277">
    <property type="protein sequence ID" value="CCO14943.1"/>
    <property type="molecule type" value="Genomic_DNA"/>
</dbReference>